<evidence type="ECO:0000256" key="1">
    <source>
        <dbReference type="ARBA" id="ARBA00008857"/>
    </source>
</evidence>
<evidence type="ECO:0000256" key="4">
    <source>
        <dbReference type="ARBA" id="ARBA00023172"/>
    </source>
</evidence>
<evidence type="ECO:0000256" key="2">
    <source>
        <dbReference type="ARBA" id="ARBA00022908"/>
    </source>
</evidence>
<protein>
    <submittedName>
        <fullName evidence="7">Tyrosine-type recombinase/integrase</fullName>
    </submittedName>
</protein>
<dbReference type="SUPFAM" id="SSF56349">
    <property type="entry name" value="DNA breaking-rejoining enzymes"/>
    <property type="match status" value="1"/>
</dbReference>
<comment type="similarity">
    <text evidence="1">Belongs to the 'phage' integrase family.</text>
</comment>
<dbReference type="InterPro" id="IPR013762">
    <property type="entry name" value="Integrase-like_cat_sf"/>
</dbReference>
<gene>
    <name evidence="7" type="ORF">Q4481_23470</name>
</gene>
<dbReference type="InterPro" id="IPR011010">
    <property type="entry name" value="DNA_brk_join_enz"/>
</dbReference>
<proteinExistence type="inferred from homology"/>
<evidence type="ECO:0000256" key="3">
    <source>
        <dbReference type="ARBA" id="ARBA00023125"/>
    </source>
</evidence>
<feature type="domain" description="Tyr recombinase" evidence="6">
    <location>
        <begin position="170"/>
        <end position="338"/>
    </location>
</feature>
<sequence length="372" mass="41769">MNGSMPRKLPLYVVKERTRHGKVIFYFRIGKGERTRLNGVPGTAEFNKAYQAAMKGERFEKDEGPKAAPKSVRWLIERYMESSAWAAYSTATRKQHGLFFKQVIEKAGNEDYRNITRKSIMNALEDRKGTPALANNFLKAMKGLFKWALRNEMVREDPTANVDRLKHKTKGFPVWTASDVEAFCEHWPVGTMPRLAFELLVHSGIRRSDVFRAGRQHLSGNVFSMVTEKTKAAITVELPPRVMEAIAATKRSGLHFLESSLGKPFTSKESFGNWFGDCCRKAGVEKSAHGLRKLSATLAANGGATTHELMAQYGWSNVQQAEVYTRGADRARLGVKNSRVVAEQLEAIKPRTAAPNQIPPNRKQVEISKKKT</sequence>
<evidence type="ECO:0000259" key="6">
    <source>
        <dbReference type="PROSITE" id="PS51898"/>
    </source>
</evidence>
<keyword evidence="8" id="KW-1185">Reference proteome</keyword>
<feature type="compositionally biased region" description="Basic and acidic residues" evidence="5">
    <location>
        <begin position="363"/>
        <end position="372"/>
    </location>
</feature>
<evidence type="ECO:0000256" key="5">
    <source>
        <dbReference type="SAM" id="MobiDB-lite"/>
    </source>
</evidence>
<name>A0ABT8YT71_9HYPH</name>
<accession>A0ABT8YT71</accession>
<dbReference type="PROSITE" id="PS51898">
    <property type="entry name" value="TYR_RECOMBINASE"/>
    <property type="match status" value="1"/>
</dbReference>
<dbReference type="PANTHER" id="PTHR30629:SF2">
    <property type="entry name" value="PROPHAGE INTEGRASE INTS-RELATED"/>
    <property type="match status" value="1"/>
</dbReference>
<dbReference type="InterPro" id="IPR010998">
    <property type="entry name" value="Integrase_recombinase_N"/>
</dbReference>
<keyword evidence="4" id="KW-0233">DNA recombination</keyword>
<reference evidence="7" key="1">
    <citation type="journal article" date="2015" name="Int. J. Syst. Evol. Microbiol.">
        <title>Rhizobium alvei sp. nov., isolated from a freshwater river.</title>
        <authorList>
            <person name="Sheu S.Y."/>
            <person name="Huang H.W."/>
            <person name="Young C.C."/>
            <person name="Chen W.M."/>
        </authorList>
    </citation>
    <scope>NUCLEOTIDE SEQUENCE</scope>
    <source>
        <strain evidence="7">TNR-22</strain>
    </source>
</reference>
<dbReference type="Proteomes" id="UP001174932">
    <property type="component" value="Unassembled WGS sequence"/>
</dbReference>
<evidence type="ECO:0000313" key="8">
    <source>
        <dbReference type="Proteomes" id="UP001174932"/>
    </source>
</evidence>
<dbReference type="Pfam" id="PF00589">
    <property type="entry name" value="Phage_integrase"/>
    <property type="match status" value="1"/>
</dbReference>
<evidence type="ECO:0000313" key="7">
    <source>
        <dbReference type="EMBL" id="MDO6966926.1"/>
    </source>
</evidence>
<dbReference type="InterPro" id="IPR050808">
    <property type="entry name" value="Phage_Integrase"/>
</dbReference>
<keyword evidence="3" id="KW-0238">DNA-binding</keyword>
<comment type="caution">
    <text evidence="7">The sequence shown here is derived from an EMBL/GenBank/DDBJ whole genome shotgun (WGS) entry which is preliminary data.</text>
</comment>
<organism evidence="7 8">
    <name type="scientific">Rhizobium alvei</name>
    <dbReference type="NCBI Taxonomy" id="1132659"/>
    <lineage>
        <taxon>Bacteria</taxon>
        <taxon>Pseudomonadati</taxon>
        <taxon>Pseudomonadota</taxon>
        <taxon>Alphaproteobacteria</taxon>
        <taxon>Hyphomicrobiales</taxon>
        <taxon>Rhizobiaceae</taxon>
        <taxon>Rhizobium/Agrobacterium group</taxon>
        <taxon>Rhizobium</taxon>
    </lineage>
</organism>
<dbReference type="InterPro" id="IPR002104">
    <property type="entry name" value="Integrase_catalytic"/>
</dbReference>
<reference evidence="7" key="2">
    <citation type="submission" date="2023-07" db="EMBL/GenBank/DDBJ databases">
        <authorList>
            <person name="Shen H."/>
        </authorList>
    </citation>
    <scope>NUCLEOTIDE SEQUENCE</scope>
    <source>
        <strain evidence="7">TNR-22</strain>
    </source>
</reference>
<dbReference type="Gene3D" id="1.10.443.10">
    <property type="entry name" value="Intergrase catalytic core"/>
    <property type="match status" value="1"/>
</dbReference>
<dbReference type="EMBL" id="JAUOZU010000024">
    <property type="protein sequence ID" value="MDO6966926.1"/>
    <property type="molecule type" value="Genomic_DNA"/>
</dbReference>
<dbReference type="PANTHER" id="PTHR30629">
    <property type="entry name" value="PROPHAGE INTEGRASE"/>
    <property type="match status" value="1"/>
</dbReference>
<dbReference type="RefSeq" id="WP_304378856.1">
    <property type="nucleotide sequence ID" value="NZ_JAUOZU010000024.1"/>
</dbReference>
<dbReference type="Gene3D" id="1.10.150.130">
    <property type="match status" value="1"/>
</dbReference>
<feature type="region of interest" description="Disordered" evidence="5">
    <location>
        <begin position="351"/>
        <end position="372"/>
    </location>
</feature>
<keyword evidence="2" id="KW-0229">DNA integration</keyword>